<evidence type="ECO:0000313" key="2">
    <source>
        <dbReference type="EMBL" id="GBP52362.1"/>
    </source>
</evidence>
<gene>
    <name evidence="2" type="ORF">EVAR_37749_1</name>
</gene>
<feature type="compositionally biased region" description="Basic residues" evidence="1">
    <location>
        <begin position="31"/>
        <end position="41"/>
    </location>
</feature>
<evidence type="ECO:0000256" key="1">
    <source>
        <dbReference type="SAM" id="MobiDB-lite"/>
    </source>
</evidence>
<name>A0A4C1WPA8_EUMVA</name>
<feature type="region of interest" description="Disordered" evidence="1">
    <location>
        <begin position="16"/>
        <end position="57"/>
    </location>
</feature>
<dbReference type="EMBL" id="BGZK01000601">
    <property type="protein sequence ID" value="GBP52362.1"/>
    <property type="molecule type" value="Genomic_DNA"/>
</dbReference>
<accession>A0A4C1WPA8</accession>
<keyword evidence="3" id="KW-1185">Reference proteome</keyword>
<evidence type="ECO:0000313" key="3">
    <source>
        <dbReference type="Proteomes" id="UP000299102"/>
    </source>
</evidence>
<organism evidence="2 3">
    <name type="scientific">Eumeta variegata</name>
    <name type="common">Bagworm moth</name>
    <name type="synonym">Eumeta japonica</name>
    <dbReference type="NCBI Taxonomy" id="151549"/>
    <lineage>
        <taxon>Eukaryota</taxon>
        <taxon>Metazoa</taxon>
        <taxon>Ecdysozoa</taxon>
        <taxon>Arthropoda</taxon>
        <taxon>Hexapoda</taxon>
        <taxon>Insecta</taxon>
        <taxon>Pterygota</taxon>
        <taxon>Neoptera</taxon>
        <taxon>Endopterygota</taxon>
        <taxon>Lepidoptera</taxon>
        <taxon>Glossata</taxon>
        <taxon>Ditrysia</taxon>
        <taxon>Tineoidea</taxon>
        <taxon>Psychidae</taxon>
        <taxon>Oiketicinae</taxon>
        <taxon>Eumeta</taxon>
    </lineage>
</organism>
<reference evidence="2 3" key="1">
    <citation type="journal article" date="2019" name="Commun. Biol.">
        <title>The bagworm genome reveals a unique fibroin gene that provides high tensile strength.</title>
        <authorList>
            <person name="Kono N."/>
            <person name="Nakamura H."/>
            <person name="Ohtoshi R."/>
            <person name="Tomita M."/>
            <person name="Numata K."/>
            <person name="Arakawa K."/>
        </authorList>
    </citation>
    <scope>NUCLEOTIDE SEQUENCE [LARGE SCALE GENOMIC DNA]</scope>
</reference>
<dbReference type="Proteomes" id="UP000299102">
    <property type="component" value="Unassembled WGS sequence"/>
</dbReference>
<protein>
    <submittedName>
        <fullName evidence="2">Uncharacterized protein</fullName>
    </submittedName>
</protein>
<sequence>MFVVKKFTDLRKESNHIHVSSEPPVSERARRPAVRQVRRRTAGGCASAPPKPRADPAPEINYLPANYAAVQSAAARKWAGTTDEDHTLTEYKFSLLRFS</sequence>
<dbReference type="AlphaFoldDB" id="A0A4C1WPA8"/>
<comment type="caution">
    <text evidence="2">The sequence shown here is derived from an EMBL/GenBank/DDBJ whole genome shotgun (WGS) entry which is preliminary data.</text>
</comment>
<proteinExistence type="predicted"/>